<keyword evidence="5" id="KW-1185">Reference proteome</keyword>
<dbReference type="InterPro" id="IPR019734">
    <property type="entry name" value="TPR_rpt"/>
</dbReference>
<dbReference type="PROSITE" id="PS50005">
    <property type="entry name" value="TPR"/>
    <property type="match status" value="1"/>
</dbReference>
<keyword evidence="1" id="KW-0677">Repeat</keyword>
<dbReference type="Proteomes" id="UP001157733">
    <property type="component" value="Chromosome"/>
</dbReference>
<dbReference type="RefSeq" id="WP_282010533.1">
    <property type="nucleotide sequence ID" value="NZ_OX336137.1"/>
</dbReference>
<evidence type="ECO:0000256" key="2">
    <source>
        <dbReference type="ARBA" id="ARBA00022803"/>
    </source>
</evidence>
<reference evidence="4 5" key="1">
    <citation type="submission" date="2022-09" db="EMBL/GenBank/DDBJ databases">
        <authorList>
            <person name="Kop L."/>
        </authorList>
    </citation>
    <scope>NUCLEOTIDE SEQUENCE [LARGE SCALE GENOMIC DNA]</scope>
    <source>
        <strain evidence="4 5">347</strain>
    </source>
</reference>
<evidence type="ECO:0000256" key="1">
    <source>
        <dbReference type="ARBA" id="ARBA00022737"/>
    </source>
</evidence>
<sequence>MTPGFGNEVGGGKSHLEIVRKAGGIMSSKEWLQLAKEAQKEGLLDKALEYYGQALQECLGAYGEFHPEVSFIYNYIGGIYFKRTDYLQAGQYMQLALKGFHRVCNPDHPLLAQSYNNLGLVMTAKGDYDEAIQYFERALQIAGRAGMEELRAAVEKRIDSLFARMRPQKAIA</sequence>
<dbReference type="PANTHER" id="PTHR45641">
    <property type="entry name" value="TETRATRICOPEPTIDE REPEAT PROTEIN (AFU_ORTHOLOGUE AFUA_6G03870)"/>
    <property type="match status" value="1"/>
</dbReference>
<dbReference type="PROSITE" id="PS50293">
    <property type="entry name" value="TPR_REGION"/>
    <property type="match status" value="1"/>
</dbReference>
<accession>A0ABM9HBR1</accession>
<organism evidence="4 5">
    <name type="scientific">Nitrospina watsonii</name>
    <dbReference type="NCBI Taxonomy" id="1323948"/>
    <lineage>
        <taxon>Bacteria</taxon>
        <taxon>Pseudomonadati</taxon>
        <taxon>Nitrospinota/Tectimicrobiota group</taxon>
        <taxon>Nitrospinota</taxon>
        <taxon>Nitrospinia</taxon>
        <taxon>Nitrospinales</taxon>
        <taxon>Nitrospinaceae</taxon>
        <taxon>Nitrospina</taxon>
    </lineage>
</organism>
<dbReference type="SMART" id="SM00028">
    <property type="entry name" value="TPR"/>
    <property type="match status" value="2"/>
</dbReference>
<dbReference type="PANTHER" id="PTHR45641:SF1">
    <property type="entry name" value="AAA+ ATPASE DOMAIN-CONTAINING PROTEIN"/>
    <property type="match status" value="1"/>
</dbReference>
<feature type="repeat" description="TPR" evidence="3">
    <location>
        <begin position="112"/>
        <end position="145"/>
    </location>
</feature>
<dbReference type="Pfam" id="PF13424">
    <property type="entry name" value="TPR_12"/>
    <property type="match status" value="1"/>
</dbReference>
<proteinExistence type="predicted"/>
<evidence type="ECO:0000256" key="3">
    <source>
        <dbReference type="PROSITE-ProRule" id="PRU00339"/>
    </source>
</evidence>
<gene>
    <name evidence="4" type="ORF">NSPWAT_0748</name>
</gene>
<dbReference type="EMBL" id="OX336137">
    <property type="protein sequence ID" value="CAI2717607.1"/>
    <property type="molecule type" value="Genomic_DNA"/>
</dbReference>
<name>A0ABM9HBR1_9BACT</name>
<dbReference type="InterPro" id="IPR011990">
    <property type="entry name" value="TPR-like_helical_dom_sf"/>
</dbReference>
<protein>
    <submittedName>
        <fullName evidence="4">TPR_REGION domain-containing protein</fullName>
    </submittedName>
</protein>
<evidence type="ECO:0000313" key="5">
    <source>
        <dbReference type="Proteomes" id="UP001157733"/>
    </source>
</evidence>
<dbReference type="Gene3D" id="1.25.40.10">
    <property type="entry name" value="Tetratricopeptide repeat domain"/>
    <property type="match status" value="1"/>
</dbReference>
<dbReference type="SUPFAM" id="SSF48452">
    <property type="entry name" value="TPR-like"/>
    <property type="match status" value="1"/>
</dbReference>
<keyword evidence="2 3" id="KW-0802">TPR repeat</keyword>
<evidence type="ECO:0000313" key="4">
    <source>
        <dbReference type="EMBL" id="CAI2717607.1"/>
    </source>
</evidence>